<reference evidence="1" key="1">
    <citation type="submission" date="2023-05" db="EMBL/GenBank/DDBJ databases">
        <title>Streptococcus hohhotensis sp. nov., isolated from the breast milk of healthy women.</title>
        <authorList>
            <person name="Liu W."/>
        </authorList>
    </citation>
    <scope>NUCLEOTIDE SEQUENCE</scope>
    <source>
        <strain evidence="1">IMAU99199</strain>
    </source>
</reference>
<sequence>MQIAGIIFRLLTTNGDKMYLNPTENVDLMNDFAREEASSYLA</sequence>
<evidence type="ECO:0000313" key="2">
    <source>
        <dbReference type="Proteomes" id="UP001156146"/>
    </source>
</evidence>
<evidence type="ECO:0000313" key="1">
    <source>
        <dbReference type="EMBL" id="MDI2139238.1"/>
    </source>
</evidence>
<organism evidence="1 2">
    <name type="scientific">Streptococcus hohhotensis</name>
    <dbReference type="NCBI Taxonomy" id="2866998"/>
    <lineage>
        <taxon>Bacteria</taxon>
        <taxon>Bacillati</taxon>
        <taxon>Bacillota</taxon>
        <taxon>Bacilli</taxon>
        <taxon>Lactobacillales</taxon>
        <taxon>Streptococcaceae</taxon>
        <taxon>Streptococcus</taxon>
        <taxon>Streptococcus mitis group</taxon>
    </lineage>
</organism>
<comment type="caution">
    <text evidence="1">The sequence shown here is derived from an EMBL/GenBank/DDBJ whole genome shotgun (WGS) entry which is preliminary data.</text>
</comment>
<dbReference type="RefSeq" id="WP_261049206.1">
    <property type="nucleotide sequence ID" value="NZ_JAIRCA020000006.1"/>
</dbReference>
<proteinExistence type="predicted"/>
<protein>
    <submittedName>
        <fullName evidence="1">Uncharacterized protein</fullName>
    </submittedName>
</protein>
<dbReference type="Proteomes" id="UP001156146">
    <property type="component" value="Unassembled WGS sequence"/>
</dbReference>
<accession>A0ABT6QCN8</accession>
<gene>
    <name evidence="1" type="ORF">K4Z77_003550</name>
</gene>
<dbReference type="EMBL" id="JAIRCA020000006">
    <property type="protein sequence ID" value="MDI2139238.1"/>
    <property type="molecule type" value="Genomic_DNA"/>
</dbReference>
<name>A0ABT6QCN8_9STRE</name>
<keyword evidence="2" id="KW-1185">Reference proteome</keyword>